<feature type="transmembrane region" description="Helical" evidence="1">
    <location>
        <begin position="127"/>
        <end position="144"/>
    </location>
</feature>
<feature type="transmembrane region" description="Helical" evidence="1">
    <location>
        <begin position="20"/>
        <end position="38"/>
    </location>
</feature>
<evidence type="ECO:0000313" key="2">
    <source>
        <dbReference type="EMBL" id="MBP2185644.1"/>
    </source>
</evidence>
<protein>
    <submittedName>
        <fullName evidence="2">Na+(H+)/acetate symporter ActP</fullName>
    </submittedName>
</protein>
<evidence type="ECO:0000256" key="1">
    <source>
        <dbReference type="SAM" id="Phobius"/>
    </source>
</evidence>
<keyword evidence="1" id="KW-1133">Transmembrane helix</keyword>
<keyword evidence="1" id="KW-0812">Transmembrane</keyword>
<feature type="transmembrane region" description="Helical" evidence="1">
    <location>
        <begin position="104"/>
        <end position="121"/>
    </location>
</feature>
<dbReference type="EMBL" id="JAGGMS010000001">
    <property type="protein sequence ID" value="MBP2185644.1"/>
    <property type="molecule type" value="Genomic_DNA"/>
</dbReference>
<dbReference type="InterPro" id="IPR045590">
    <property type="entry name" value="DUF6463"/>
</dbReference>
<sequence>MAITDTRPEPVTSRAWWRSLTAWGGILAMCGGVFHTVVSTLMRQDVWARIADEGFFYVIPLLPSADRLAMAEAFWFSVGSFGVPLLLLGSLVTRLTRRGEHVPGWLGGGVIAWSVLIGLLSGFDGGTLILLLIGTLLAAGAWTTRREPSHR</sequence>
<keyword evidence="3" id="KW-1185">Reference proteome</keyword>
<reference evidence="2 3" key="1">
    <citation type="submission" date="2021-03" db="EMBL/GenBank/DDBJ databases">
        <title>Sequencing the genomes of 1000 actinobacteria strains.</title>
        <authorList>
            <person name="Klenk H.-P."/>
        </authorList>
    </citation>
    <scope>NUCLEOTIDE SEQUENCE [LARGE SCALE GENOMIC DNA]</scope>
    <source>
        <strain evidence="2 3">DSM 45510</strain>
    </source>
</reference>
<comment type="caution">
    <text evidence="2">The sequence shown here is derived from an EMBL/GenBank/DDBJ whole genome shotgun (WGS) entry which is preliminary data.</text>
</comment>
<dbReference type="Proteomes" id="UP000741013">
    <property type="component" value="Unassembled WGS sequence"/>
</dbReference>
<evidence type="ECO:0000313" key="3">
    <source>
        <dbReference type="Proteomes" id="UP000741013"/>
    </source>
</evidence>
<dbReference type="RefSeq" id="WP_209668502.1">
    <property type="nucleotide sequence ID" value="NZ_JAGGMS010000001.1"/>
</dbReference>
<gene>
    <name evidence="2" type="ORF">JOM49_007170</name>
</gene>
<name>A0ABS4Q1T4_9PSEU</name>
<proteinExistence type="predicted"/>
<accession>A0ABS4Q1T4</accession>
<feature type="transmembrane region" description="Helical" evidence="1">
    <location>
        <begin position="73"/>
        <end position="92"/>
    </location>
</feature>
<organism evidence="2 3">
    <name type="scientific">Amycolatopsis magusensis</name>
    <dbReference type="NCBI Taxonomy" id="882444"/>
    <lineage>
        <taxon>Bacteria</taxon>
        <taxon>Bacillati</taxon>
        <taxon>Actinomycetota</taxon>
        <taxon>Actinomycetes</taxon>
        <taxon>Pseudonocardiales</taxon>
        <taxon>Pseudonocardiaceae</taxon>
        <taxon>Amycolatopsis</taxon>
    </lineage>
</organism>
<dbReference type="Pfam" id="PF20064">
    <property type="entry name" value="DUF6463"/>
    <property type="match status" value="1"/>
</dbReference>
<keyword evidence="1" id="KW-0472">Membrane</keyword>